<accession>A0A4Y2CXN4</accession>
<feature type="transmembrane region" description="Helical" evidence="1">
    <location>
        <begin position="92"/>
        <end position="112"/>
    </location>
</feature>
<keyword evidence="1" id="KW-0812">Transmembrane</keyword>
<sequence>METSSFQTKMTQRDIPAPFLLSLTPDIRHLSTLMRMGGFPLTPSNRSVPADRALSTSWSFIIGSDNLRSGRRATANREDAATSAMTMHRRSLTTGLLSHLYSALLLFLILNASDHLR</sequence>
<gene>
    <name evidence="2" type="ORF">AVEN_52457_1</name>
</gene>
<keyword evidence="3" id="KW-1185">Reference proteome</keyword>
<comment type="caution">
    <text evidence="2">The sequence shown here is derived from an EMBL/GenBank/DDBJ whole genome shotgun (WGS) entry which is preliminary data.</text>
</comment>
<reference evidence="2 3" key="1">
    <citation type="journal article" date="2019" name="Sci. Rep.">
        <title>Orb-weaving spider Araneus ventricosus genome elucidates the spidroin gene catalogue.</title>
        <authorList>
            <person name="Kono N."/>
            <person name="Nakamura H."/>
            <person name="Ohtoshi R."/>
            <person name="Moran D.A.P."/>
            <person name="Shinohara A."/>
            <person name="Yoshida Y."/>
            <person name="Fujiwara M."/>
            <person name="Mori M."/>
            <person name="Tomita M."/>
            <person name="Arakawa K."/>
        </authorList>
    </citation>
    <scope>NUCLEOTIDE SEQUENCE [LARGE SCALE GENOMIC DNA]</scope>
</reference>
<evidence type="ECO:0000313" key="2">
    <source>
        <dbReference type="EMBL" id="GBM08617.1"/>
    </source>
</evidence>
<keyword evidence="1" id="KW-0472">Membrane</keyword>
<dbReference type="EMBL" id="BGPR01000259">
    <property type="protein sequence ID" value="GBM08617.1"/>
    <property type="molecule type" value="Genomic_DNA"/>
</dbReference>
<name>A0A4Y2CXN4_ARAVE</name>
<protein>
    <submittedName>
        <fullName evidence="2">Uncharacterized protein</fullName>
    </submittedName>
</protein>
<dbReference type="Proteomes" id="UP000499080">
    <property type="component" value="Unassembled WGS sequence"/>
</dbReference>
<proteinExistence type="predicted"/>
<dbReference type="AlphaFoldDB" id="A0A4Y2CXN4"/>
<organism evidence="2 3">
    <name type="scientific">Araneus ventricosus</name>
    <name type="common">Orbweaver spider</name>
    <name type="synonym">Epeira ventricosa</name>
    <dbReference type="NCBI Taxonomy" id="182803"/>
    <lineage>
        <taxon>Eukaryota</taxon>
        <taxon>Metazoa</taxon>
        <taxon>Ecdysozoa</taxon>
        <taxon>Arthropoda</taxon>
        <taxon>Chelicerata</taxon>
        <taxon>Arachnida</taxon>
        <taxon>Araneae</taxon>
        <taxon>Araneomorphae</taxon>
        <taxon>Entelegynae</taxon>
        <taxon>Araneoidea</taxon>
        <taxon>Araneidae</taxon>
        <taxon>Araneus</taxon>
    </lineage>
</organism>
<evidence type="ECO:0000256" key="1">
    <source>
        <dbReference type="SAM" id="Phobius"/>
    </source>
</evidence>
<keyword evidence="1" id="KW-1133">Transmembrane helix</keyword>
<evidence type="ECO:0000313" key="3">
    <source>
        <dbReference type="Proteomes" id="UP000499080"/>
    </source>
</evidence>